<dbReference type="GO" id="GO:0071555">
    <property type="term" value="P:cell wall organization"/>
    <property type="evidence" value="ECO:0007669"/>
    <property type="project" value="UniProtKB-KW"/>
</dbReference>
<gene>
    <name evidence="7" type="ORF">KC678_02990</name>
</gene>
<reference evidence="7" key="1">
    <citation type="submission" date="2020-04" db="EMBL/GenBank/DDBJ databases">
        <authorList>
            <person name="Zhang T."/>
        </authorList>
    </citation>
    <scope>NUCLEOTIDE SEQUENCE</scope>
    <source>
        <strain evidence="7">HKST-UBA13</strain>
    </source>
</reference>
<dbReference type="Gene3D" id="3.40.630.30">
    <property type="match status" value="2"/>
</dbReference>
<dbReference type="GO" id="GO:0008360">
    <property type="term" value="P:regulation of cell shape"/>
    <property type="evidence" value="ECO:0007669"/>
    <property type="project" value="UniProtKB-KW"/>
</dbReference>
<protein>
    <submittedName>
        <fullName evidence="7">Peptidoglycan bridge formation glycyltransferase FemA/FemB family protein</fullName>
    </submittedName>
</protein>
<evidence type="ECO:0000256" key="6">
    <source>
        <dbReference type="ARBA" id="ARBA00023316"/>
    </source>
</evidence>
<accession>A0A955IBH6</accession>
<evidence type="ECO:0000256" key="2">
    <source>
        <dbReference type="ARBA" id="ARBA00022679"/>
    </source>
</evidence>
<sequence>MNDLVIHKHFLQSKLWREVKENLGNKTFDFQNGWFQTTKLPVLNKFVGYAPRIDIDNTNFDTLVQVAKETNCIFVKVDPNNYHSDFRAISHKYNIKKSKPVHLQKDILVDLTLGEEELWNRIKSKVKNKINKPRNDGCQTSFGATEENFKEFLSLYSETSESKHFSGRGSNYLTTVWNTLGEFEKDDNETYRMIVTTKLNNRTLVSSFIFLYEGVLYYTYTGSSFAAEDRKIGASYLHVWNIFKWGSENGLKIFDFWGVEDDMTSGFSYFKTTFEGELIEYANTFDIVINPLMYNVFNLVNKFR</sequence>
<keyword evidence="5" id="KW-0012">Acyltransferase</keyword>
<organism evidence="7 8">
    <name type="scientific">Candidatus Dojkabacteria bacterium</name>
    <dbReference type="NCBI Taxonomy" id="2099670"/>
    <lineage>
        <taxon>Bacteria</taxon>
        <taxon>Candidatus Dojkabacteria</taxon>
    </lineage>
</organism>
<dbReference type="GO" id="GO:0009252">
    <property type="term" value="P:peptidoglycan biosynthetic process"/>
    <property type="evidence" value="ECO:0007669"/>
    <property type="project" value="UniProtKB-KW"/>
</dbReference>
<evidence type="ECO:0000256" key="3">
    <source>
        <dbReference type="ARBA" id="ARBA00022960"/>
    </source>
</evidence>
<keyword evidence="6" id="KW-0961">Cell wall biogenesis/degradation</keyword>
<dbReference type="InterPro" id="IPR003447">
    <property type="entry name" value="FEMABX"/>
</dbReference>
<dbReference type="Pfam" id="PF02388">
    <property type="entry name" value="FemAB"/>
    <property type="match status" value="2"/>
</dbReference>
<evidence type="ECO:0000256" key="4">
    <source>
        <dbReference type="ARBA" id="ARBA00022984"/>
    </source>
</evidence>
<comment type="caution">
    <text evidence="7">The sequence shown here is derived from an EMBL/GenBank/DDBJ whole genome shotgun (WGS) entry which is preliminary data.</text>
</comment>
<name>A0A955IBH6_9BACT</name>
<dbReference type="SUPFAM" id="SSF55729">
    <property type="entry name" value="Acyl-CoA N-acyltransferases (Nat)"/>
    <property type="match status" value="2"/>
</dbReference>
<keyword evidence="3" id="KW-0133">Cell shape</keyword>
<dbReference type="Proteomes" id="UP000775877">
    <property type="component" value="Unassembled WGS sequence"/>
</dbReference>
<dbReference type="InterPro" id="IPR050644">
    <property type="entry name" value="PG_Glycine_Bridge_Synth"/>
</dbReference>
<evidence type="ECO:0000256" key="5">
    <source>
        <dbReference type="ARBA" id="ARBA00023315"/>
    </source>
</evidence>
<reference evidence="7" key="2">
    <citation type="journal article" date="2021" name="Microbiome">
        <title>Successional dynamics and alternative stable states in a saline activated sludge microbial community over 9 years.</title>
        <authorList>
            <person name="Wang Y."/>
            <person name="Ye J."/>
            <person name="Ju F."/>
            <person name="Liu L."/>
            <person name="Boyd J.A."/>
            <person name="Deng Y."/>
            <person name="Parks D.H."/>
            <person name="Jiang X."/>
            <person name="Yin X."/>
            <person name="Woodcroft B.J."/>
            <person name="Tyson G.W."/>
            <person name="Hugenholtz P."/>
            <person name="Polz M.F."/>
            <person name="Zhang T."/>
        </authorList>
    </citation>
    <scope>NUCLEOTIDE SEQUENCE</scope>
    <source>
        <strain evidence="7">HKST-UBA13</strain>
    </source>
</reference>
<proteinExistence type="inferred from homology"/>
<dbReference type="EMBL" id="JAGQLJ010000060">
    <property type="protein sequence ID" value="MCA9381207.1"/>
    <property type="molecule type" value="Genomic_DNA"/>
</dbReference>
<evidence type="ECO:0000256" key="1">
    <source>
        <dbReference type="ARBA" id="ARBA00009943"/>
    </source>
</evidence>
<comment type="similarity">
    <text evidence="1">Belongs to the FemABX family.</text>
</comment>
<dbReference type="PANTHER" id="PTHR36174:SF1">
    <property type="entry name" value="LIPID II:GLYCINE GLYCYLTRANSFERASE"/>
    <property type="match status" value="1"/>
</dbReference>
<keyword evidence="2" id="KW-0808">Transferase</keyword>
<evidence type="ECO:0000313" key="8">
    <source>
        <dbReference type="Proteomes" id="UP000775877"/>
    </source>
</evidence>
<dbReference type="PROSITE" id="PS51191">
    <property type="entry name" value="FEMABX"/>
    <property type="match status" value="1"/>
</dbReference>
<keyword evidence="4" id="KW-0573">Peptidoglycan synthesis</keyword>
<evidence type="ECO:0000313" key="7">
    <source>
        <dbReference type="EMBL" id="MCA9381207.1"/>
    </source>
</evidence>
<dbReference type="AlphaFoldDB" id="A0A955IBH6"/>
<dbReference type="GO" id="GO:0016755">
    <property type="term" value="F:aminoacyltransferase activity"/>
    <property type="evidence" value="ECO:0007669"/>
    <property type="project" value="InterPro"/>
</dbReference>
<dbReference type="PANTHER" id="PTHR36174">
    <property type="entry name" value="LIPID II:GLYCINE GLYCYLTRANSFERASE"/>
    <property type="match status" value="1"/>
</dbReference>
<dbReference type="InterPro" id="IPR016181">
    <property type="entry name" value="Acyl_CoA_acyltransferase"/>
</dbReference>